<evidence type="ECO:0000256" key="4">
    <source>
        <dbReference type="ARBA" id="ARBA00022729"/>
    </source>
</evidence>
<evidence type="ECO:0000313" key="12">
    <source>
        <dbReference type="EMBL" id="REF97161.1"/>
    </source>
</evidence>
<dbReference type="Proteomes" id="UP000256913">
    <property type="component" value="Unassembled WGS sequence"/>
</dbReference>
<dbReference type="InterPro" id="IPR017853">
    <property type="entry name" value="GH"/>
</dbReference>
<dbReference type="FunFam" id="2.60.40.1180:FF:000008">
    <property type="entry name" value="Alpha-galactosidase"/>
    <property type="match status" value="1"/>
</dbReference>
<dbReference type="InterPro" id="IPR013780">
    <property type="entry name" value="Glyco_hydro_b"/>
</dbReference>
<dbReference type="InterPro" id="IPR038637">
    <property type="entry name" value="NPCBM_sf"/>
</dbReference>
<dbReference type="EMBL" id="QUMQ01000001">
    <property type="protein sequence ID" value="REF97161.1"/>
    <property type="molecule type" value="Genomic_DNA"/>
</dbReference>
<keyword evidence="7 8" id="KW-0326">Glycosidase</keyword>
<dbReference type="Gene3D" id="2.60.40.1180">
    <property type="entry name" value="Golgi alpha-mannosidase II"/>
    <property type="match status" value="1"/>
</dbReference>
<evidence type="ECO:0000259" key="11">
    <source>
        <dbReference type="SMART" id="SM00776"/>
    </source>
</evidence>
<evidence type="ECO:0000256" key="10">
    <source>
        <dbReference type="SAM" id="SignalP"/>
    </source>
</evidence>
<dbReference type="InterPro" id="IPR002241">
    <property type="entry name" value="Glyco_hydro_27"/>
</dbReference>
<feature type="region of interest" description="Disordered" evidence="9">
    <location>
        <begin position="550"/>
        <end position="574"/>
    </location>
</feature>
<dbReference type="InterPro" id="IPR013222">
    <property type="entry name" value="Glyco_hyd_98_carb-bd"/>
</dbReference>
<dbReference type="RefSeq" id="WP_116068571.1">
    <property type="nucleotide sequence ID" value="NZ_BONB01000030.1"/>
</dbReference>
<gene>
    <name evidence="12" type="ORF">DFJ67_3158</name>
</gene>
<keyword evidence="5 8" id="KW-0378">Hydrolase</keyword>
<evidence type="ECO:0000256" key="3">
    <source>
        <dbReference type="ARBA" id="ARBA00012755"/>
    </source>
</evidence>
<dbReference type="Pfam" id="PF17801">
    <property type="entry name" value="Melibiase_C"/>
    <property type="match status" value="1"/>
</dbReference>
<dbReference type="AlphaFoldDB" id="A0A3D9ZIV5"/>
<evidence type="ECO:0000256" key="7">
    <source>
        <dbReference type="ARBA" id="ARBA00023295"/>
    </source>
</evidence>
<dbReference type="PRINTS" id="PR00740">
    <property type="entry name" value="GLHYDRLASE27"/>
</dbReference>
<dbReference type="FunFam" id="3.20.20.70:FF:000202">
    <property type="entry name" value="Alpha-galactosidase"/>
    <property type="match status" value="1"/>
</dbReference>
<accession>A0A3D9ZIV5</accession>
<keyword evidence="6 8" id="KW-1015">Disulfide bond</keyword>
<dbReference type="GO" id="GO:0016052">
    <property type="term" value="P:carbohydrate catabolic process"/>
    <property type="evidence" value="ECO:0007669"/>
    <property type="project" value="UniProtKB-ARBA"/>
</dbReference>
<dbReference type="Pfam" id="PF08305">
    <property type="entry name" value="NPCBM"/>
    <property type="match status" value="2"/>
</dbReference>
<protein>
    <recommendedName>
        <fullName evidence="3 8">Alpha-galactosidase</fullName>
        <ecNumber evidence="3 8">3.2.1.22</ecNumber>
    </recommendedName>
    <alternativeName>
        <fullName evidence="8">Melibiase</fullName>
    </alternativeName>
</protein>
<name>A0A3D9ZIV5_9ACTN</name>
<organism evidence="12 13">
    <name type="scientific">Asanoa ferruginea</name>
    <dbReference type="NCBI Taxonomy" id="53367"/>
    <lineage>
        <taxon>Bacteria</taxon>
        <taxon>Bacillati</taxon>
        <taxon>Actinomycetota</taxon>
        <taxon>Actinomycetes</taxon>
        <taxon>Micromonosporales</taxon>
        <taxon>Micromonosporaceae</taxon>
        <taxon>Asanoa</taxon>
    </lineage>
</organism>
<dbReference type="InterPro" id="IPR041233">
    <property type="entry name" value="Melibiase_C"/>
</dbReference>
<evidence type="ECO:0000256" key="9">
    <source>
        <dbReference type="SAM" id="MobiDB-lite"/>
    </source>
</evidence>
<dbReference type="SUPFAM" id="SSF49785">
    <property type="entry name" value="Galactose-binding domain-like"/>
    <property type="match status" value="2"/>
</dbReference>
<feature type="domain" description="Glycosyl hydrolase family 98 putative carbohydrate-binding module" evidence="11">
    <location>
        <begin position="397"/>
        <end position="543"/>
    </location>
</feature>
<dbReference type="InterPro" id="IPR008979">
    <property type="entry name" value="Galactose-bd-like_sf"/>
</dbReference>
<evidence type="ECO:0000256" key="5">
    <source>
        <dbReference type="ARBA" id="ARBA00022801"/>
    </source>
</evidence>
<dbReference type="Gene3D" id="2.60.120.1060">
    <property type="entry name" value="NPCBM/NEW2 domain"/>
    <property type="match status" value="2"/>
</dbReference>
<dbReference type="OrthoDB" id="9807519at2"/>
<feature type="chain" id="PRO_5017729389" description="Alpha-galactosidase" evidence="10">
    <location>
        <begin position="27"/>
        <end position="688"/>
    </location>
</feature>
<evidence type="ECO:0000256" key="6">
    <source>
        <dbReference type="ARBA" id="ARBA00023157"/>
    </source>
</evidence>
<evidence type="ECO:0000256" key="8">
    <source>
        <dbReference type="RuleBase" id="RU361168"/>
    </source>
</evidence>
<keyword evidence="4 10" id="KW-0732">Signal</keyword>
<comment type="caution">
    <text evidence="12">The sequence shown here is derived from an EMBL/GenBank/DDBJ whole genome shotgun (WGS) entry which is preliminary data.</text>
</comment>
<comment type="similarity">
    <text evidence="2 8">Belongs to the glycosyl hydrolase 27 family.</text>
</comment>
<comment type="catalytic activity">
    <reaction evidence="1 8">
        <text>Hydrolysis of terminal, non-reducing alpha-D-galactose residues in alpha-D-galactosides, including galactose oligosaccharides, galactomannans and galactolipids.</text>
        <dbReference type="EC" id="3.2.1.22"/>
    </reaction>
</comment>
<evidence type="ECO:0000256" key="2">
    <source>
        <dbReference type="ARBA" id="ARBA00009743"/>
    </source>
</evidence>
<evidence type="ECO:0000256" key="1">
    <source>
        <dbReference type="ARBA" id="ARBA00001255"/>
    </source>
</evidence>
<evidence type="ECO:0000313" key="13">
    <source>
        <dbReference type="Proteomes" id="UP000256913"/>
    </source>
</evidence>
<sequence length="688" mass="71263">MRKPLSFLAAVILGAAALAVPSPAAASTPVVPITAPPMGWNSWNKFGCNIDENLIKQTADAIVANGLDALGYRYVNIDDCWMASTRDAQGRLQPHPTRFPGGIRALADYVHARGLKLGIYESAGTATCQGLPGSLDHEVVDANTFALWQIDLLKYDNCNNQGRPDAQRYQAMGDALKASGRAIVYSICNWGGAEPWVFGPRVGGSLWRTTGDISDNWGSVLSLLDQQNGLEPFARNNGFNDPDMLEVGNGGMTATEYTAHFSLWALLNAPLLLGNDLRSMSAQTLGIIRNAEVVAVNQDWGGSQGRKLRDFGETEVWAKPMSDGGVAVVLFNRTTASATISTSAAEVGLGGSTGYSLRNLWTGATSTSTGAISATVAAHGVAMFRVNRSGTLAAAPAAGTHQVGDLAWLASSNGWGPAERNRANGEQAAADGGTLTINGTSYAKGVGAHADSAVHVYLGRACPLFTASVGIDDEVSNAAASARFQVYGDGRLLAYSGIKRAADGPTRLSVSTGGYSTLELRVTDGRGDNTYDHADWGAAALTCTAPGTGSTPAFSGSNGWGPAERDQSNGEQAVGDGLVPTVGGVSYVRAIGAHAPADLTVALGGTCERFTATAGIDGEVTSATARVVFSVLADGTQIYTSAPVTVASGPVSIDLDVTGRSALRLVVGDGGNGVDYDHADWADARLLC</sequence>
<keyword evidence="13" id="KW-1185">Reference proteome</keyword>
<dbReference type="InterPro" id="IPR013785">
    <property type="entry name" value="Aldolase_TIM"/>
</dbReference>
<dbReference type="PROSITE" id="PS00512">
    <property type="entry name" value="ALPHA_GALACTOSIDASE"/>
    <property type="match status" value="1"/>
</dbReference>
<dbReference type="CDD" id="cd14792">
    <property type="entry name" value="GH27"/>
    <property type="match status" value="1"/>
</dbReference>
<feature type="domain" description="Glycosyl hydrolase family 98 putative carbohydrate-binding module" evidence="11">
    <location>
        <begin position="545"/>
        <end position="688"/>
    </location>
</feature>
<dbReference type="Pfam" id="PF16499">
    <property type="entry name" value="Melibiase_2"/>
    <property type="match status" value="1"/>
</dbReference>
<dbReference type="Gene3D" id="3.20.20.70">
    <property type="entry name" value="Aldolase class I"/>
    <property type="match status" value="1"/>
</dbReference>
<reference evidence="12 13" key="1">
    <citation type="submission" date="2018-08" db="EMBL/GenBank/DDBJ databases">
        <title>Sequencing the genomes of 1000 actinobacteria strains.</title>
        <authorList>
            <person name="Klenk H.-P."/>
        </authorList>
    </citation>
    <scope>NUCLEOTIDE SEQUENCE [LARGE SCALE GENOMIC DNA]</scope>
    <source>
        <strain evidence="12 13">DSM 44099</strain>
    </source>
</reference>
<dbReference type="SUPFAM" id="SSF51011">
    <property type="entry name" value="Glycosyl hydrolase domain"/>
    <property type="match status" value="1"/>
</dbReference>
<dbReference type="PANTHER" id="PTHR11452:SF75">
    <property type="entry name" value="ALPHA-GALACTOSIDASE MEL1"/>
    <property type="match status" value="1"/>
</dbReference>
<dbReference type="SUPFAM" id="SSF51445">
    <property type="entry name" value="(Trans)glycosidases"/>
    <property type="match status" value="1"/>
</dbReference>
<feature type="signal peptide" evidence="10">
    <location>
        <begin position="1"/>
        <end position="26"/>
    </location>
</feature>
<proteinExistence type="inferred from homology"/>
<dbReference type="GO" id="GO:0004557">
    <property type="term" value="F:alpha-galactosidase activity"/>
    <property type="evidence" value="ECO:0007669"/>
    <property type="project" value="UniProtKB-EC"/>
</dbReference>
<dbReference type="SMART" id="SM00776">
    <property type="entry name" value="NPCBM"/>
    <property type="match status" value="2"/>
</dbReference>
<dbReference type="EC" id="3.2.1.22" evidence="3 8"/>
<dbReference type="InterPro" id="IPR000111">
    <property type="entry name" value="Glyco_hydro_27/36_CS"/>
</dbReference>
<dbReference type="PANTHER" id="PTHR11452">
    <property type="entry name" value="ALPHA-GALACTOSIDASE/ALPHA-N-ACETYLGALACTOSAMINIDASE"/>
    <property type="match status" value="1"/>
</dbReference>